<proteinExistence type="inferred from homology"/>
<dbReference type="GO" id="GO:0005737">
    <property type="term" value="C:cytoplasm"/>
    <property type="evidence" value="ECO:0007669"/>
    <property type="project" value="UniProtKB-SubCell"/>
</dbReference>
<sequence>MTTPCEQLLEARFGRDVGSDRWWRRVAIEGCPIVQAIGGDLARVSFLWRDPEGDATASRIRCVYIDICSVTDHHSNESASLERIAGTDVWHWSFEVEAEWRGSYCFIPLDDDHLLGAQGVGRETTPKEWWRSALKFAQTDPLNPNLGHVGLRGQPLSAAHLPQAPFQTAWRDVDRKNRAAADQSRLHLMEWNSARLRNSRRVWIYRTGATPKGGKLPLVVLLDGQYWAEAMPVFSALDHATQADLLPPSVYVLIDSLNADMRSRELACDEAFLEAVQQELLPIVAGLAPYGHDPSKTVIAGQSFGGLAALFAGLRSPECFGCVLSQSGSFWWPGGYVGEEVRPHVPDTRGHARDVVADLIESSKSGVSRLRVFLEAGSFEKVIRVASDRVHRTLIDAGHDAHYRVYSGGHDPLCWRGGLIDGLSLLLADHRAAPAGVKASRSDASRLAITNARE</sequence>
<dbReference type="SUPFAM" id="SSF81296">
    <property type="entry name" value="E set domains"/>
    <property type="match status" value="1"/>
</dbReference>
<protein>
    <submittedName>
        <fullName evidence="6">Enterochelin esterase</fullName>
    </submittedName>
</protein>
<dbReference type="Pfam" id="PF00756">
    <property type="entry name" value="Esterase"/>
    <property type="match status" value="1"/>
</dbReference>
<evidence type="ECO:0000256" key="1">
    <source>
        <dbReference type="ARBA" id="ARBA00004496"/>
    </source>
</evidence>
<dbReference type="PANTHER" id="PTHR48098">
    <property type="entry name" value="ENTEROCHELIN ESTERASE-RELATED"/>
    <property type="match status" value="1"/>
</dbReference>
<evidence type="ECO:0000256" key="3">
    <source>
        <dbReference type="ARBA" id="ARBA00022801"/>
    </source>
</evidence>
<evidence type="ECO:0000256" key="4">
    <source>
        <dbReference type="ARBA" id="ARBA00024201"/>
    </source>
</evidence>
<dbReference type="NCBIfam" id="NF007758">
    <property type="entry name" value="PRK10439.1"/>
    <property type="match status" value="1"/>
</dbReference>
<dbReference type="InterPro" id="IPR050583">
    <property type="entry name" value="Mycobacterial_A85_antigen"/>
</dbReference>
<keyword evidence="3" id="KW-0378">Hydrolase</keyword>
<accession>A0A3G8MAK9</accession>
<dbReference type="Proteomes" id="UP000273982">
    <property type="component" value="Chromosome"/>
</dbReference>
<dbReference type="PANTHER" id="PTHR48098:SF3">
    <property type="entry name" value="IRON(III) ENTEROBACTIN ESTERASE"/>
    <property type="match status" value="1"/>
</dbReference>
<reference evidence="6 7" key="1">
    <citation type="submission" date="2018-11" db="EMBL/GenBank/DDBJ databases">
        <title>Genome squencing of methanotrophic bacteria isolated from alkaline groundwater in Korea.</title>
        <authorList>
            <person name="Nguyen L.N."/>
        </authorList>
    </citation>
    <scope>NUCLEOTIDE SEQUENCE [LARGE SCALE GENOMIC DNA]</scope>
    <source>
        <strain evidence="6 7">GW6</strain>
    </source>
</reference>
<dbReference type="EMBL" id="CP034086">
    <property type="protein sequence ID" value="AZG78345.1"/>
    <property type="molecule type" value="Genomic_DNA"/>
</dbReference>
<gene>
    <name evidence="6" type="ORF">EHO51_17295</name>
</gene>
<dbReference type="InterPro" id="IPR014756">
    <property type="entry name" value="Ig_E-set"/>
</dbReference>
<keyword evidence="2" id="KW-0963">Cytoplasm</keyword>
<evidence type="ECO:0000259" key="5">
    <source>
        <dbReference type="Pfam" id="PF11806"/>
    </source>
</evidence>
<dbReference type="InterPro" id="IPR021764">
    <property type="entry name" value="Enterochelin_esterase_N"/>
</dbReference>
<dbReference type="GO" id="GO:0008849">
    <property type="term" value="F:enterochelin esterase activity"/>
    <property type="evidence" value="ECO:0007669"/>
    <property type="project" value="InterPro"/>
</dbReference>
<dbReference type="GO" id="GO:0006826">
    <property type="term" value="P:iron ion transport"/>
    <property type="evidence" value="ECO:0007669"/>
    <property type="project" value="InterPro"/>
</dbReference>
<name>A0A3G8MAK9_9HYPH</name>
<dbReference type="InterPro" id="IPR000801">
    <property type="entry name" value="Esterase-like"/>
</dbReference>
<feature type="domain" description="Enterochelin esterase N-terminal" evidence="5">
    <location>
        <begin position="43"/>
        <end position="170"/>
    </location>
</feature>
<dbReference type="Gene3D" id="3.40.50.1820">
    <property type="entry name" value="alpha/beta hydrolase"/>
    <property type="match status" value="1"/>
</dbReference>
<evidence type="ECO:0000313" key="7">
    <source>
        <dbReference type="Proteomes" id="UP000273982"/>
    </source>
</evidence>
<comment type="similarity">
    <text evidence="4">Belongs to the Fes family.</text>
</comment>
<organism evidence="6 7">
    <name type="scientific">Methylocystis rosea</name>
    <dbReference type="NCBI Taxonomy" id="173366"/>
    <lineage>
        <taxon>Bacteria</taxon>
        <taxon>Pseudomonadati</taxon>
        <taxon>Pseudomonadota</taxon>
        <taxon>Alphaproteobacteria</taxon>
        <taxon>Hyphomicrobiales</taxon>
        <taxon>Methylocystaceae</taxon>
        <taxon>Methylocystis</taxon>
    </lineage>
</organism>
<dbReference type="GO" id="GO:0005506">
    <property type="term" value="F:iron ion binding"/>
    <property type="evidence" value="ECO:0007669"/>
    <property type="project" value="InterPro"/>
</dbReference>
<dbReference type="SUPFAM" id="SSF53474">
    <property type="entry name" value="alpha/beta-Hydrolases"/>
    <property type="match status" value="1"/>
</dbReference>
<evidence type="ECO:0000256" key="2">
    <source>
        <dbReference type="ARBA" id="ARBA00022490"/>
    </source>
</evidence>
<dbReference type="KEGG" id="mros:EHO51_17295"/>
<dbReference type="InterPro" id="IPR029058">
    <property type="entry name" value="AB_hydrolase_fold"/>
</dbReference>
<dbReference type="Gene3D" id="2.60.40.10">
    <property type="entry name" value="Immunoglobulins"/>
    <property type="match status" value="1"/>
</dbReference>
<dbReference type="RefSeq" id="WP_124739892.1">
    <property type="nucleotide sequence ID" value="NZ_CP034086.1"/>
</dbReference>
<dbReference type="AlphaFoldDB" id="A0A3G8MAK9"/>
<comment type="subcellular location">
    <subcellularLocation>
        <location evidence="1">Cytoplasm</location>
    </subcellularLocation>
</comment>
<evidence type="ECO:0000313" key="6">
    <source>
        <dbReference type="EMBL" id="AZG78345.1"/>
    </source>
</evidence>
<dbReference type="Pfam" id="PF11806">
    <property type="entry name" value="Enterochelin_N"/>
    <property type="match status" value="1"/>
</dbReference>
<dbReference type="InterPro" id="IPR013783">
    <property type="entry name" value="Ig-like_fold"/>
</dbReference>